<comment type="caution">
    <text evidence="1">The sequence shown here is derived from an EMBL/GenBank/DDBJ whole genome shotgun (WGS) entry which is preliminary data.</text>
</comment>
<reference evidence="1 2" key="1">
    <citation type="submission" date="2013-05" db="EMBL/GenBank/DDBJ databases">
        <title>Genome assembly of Chondromyces apiculatus DSM 436.</title>
        <authorList>
            <person name="Sharma G."/>
            <person name="Khatri I."/>
            <person name="Kaur C."/>
            <person name="Mayilraj S."/>
            <person name="Subramanian S."/>
        </authorList>
    </citation>
    <scope>NUCLEOTIDE SEQUENCE [LARGE SCALE GENOMIC DNA]</scope>
    <source>
        <strain evidence="1 2">DSM 436</strain>
    </source>
</reference>
<accession>A0A017T4A6</accession>
<dbReference type="eggNOG" id="COG1372">
    <property type="taxonomic scope" value="Bacteria"/>
</dbReference>
<evidence type="ECO:0000313" key="2">
    <source>
        <dbReference type="Proteomes" id="UP000019678"/>
    </source>
</evidence>
<protein>
    <submittedName>
        <fullName evidence="1">Putative cell surface protein</fullName>
    </submittedName>
</protein>
<dbReference type="SUPFAM" id="SSF51294">
    <property type="entry name" value="Hedgehog/intein (Hint) domain"/>
    <property type="match status" value="1"/>
</dbReference>
<dbReference type="STRING" id="1192034.CAP_5111"/>
<name>A0A017T4A6_9BACT</name>
<proteinExistence type="predicted"/>
<keyword evidence="2" id="KW-1185">Reference proteome</keyword>
<dbReference type="Proteomes" id="UP000019678">
    <property type="component" value="Unassembled WGS sequence"/>
</dbReference>
<dbReference type="AlphaFoldDB" id="A0A017T4A6"/>
<dbReference type="OrthoDB" id="5379915at2"/>
<sequence length="263" mass="28558">MATSSYAQLEARCTLDDALNTPNAIGRNAWARKCGYLSQAAETFYNSEGEYRVFQNACNTYPNVPPGSTCTQKAPVQESAACVQNLVILGTCMAGCYTPTQEVAFEGSLVGIEAAYSQGASTVSALTQDSTKEALFFQEQPIRSFVAGETRESILLLEALDGRHLEVTAEHPMVNWLGDVVKAHTLMAGDLLLGDDGNLIELTSVSQFQYQGLVWNVKPLSKNKMENILNASGFLSGSVRFQNEWAEESHRLATRDTLDVGGL</sequence>
<dbReference type="EMBL" id="ASRX01000041">
    <property type="protein sequence ID" value="EYF03847.1"/>
    <property type="molecule type" value="Genomic_DNA"/>
</dbReference>
<organism evidence="1 2">
    <name type="scientific">Chondromyces apiculatus DSM 436</name>
    <dbReference type="NCBI Taxonomy" id="1192034"/>
    <lineage>
        <taxon>Bacteria</taxon>
        <taxon>Pseudomonadati</taxon>
        <taxon>Myxococcota</taxon>
        <taxon>Polyangia</taxon>
        <taxon>Polyangiales</taxon>
        <taxon>Polyangiaceae</taxon>
        <taxon>Chondromyces</taxon>
    </lineage>
</organism>
<evidence type="ECO:0000313" key="1">
    <source>
        <dbReference type="EMBL" id="EYF03847.1"/>
    </source>
</evidence>
<dbReference type="Gene3D" id="2.170.16.10">
    <property type="entry name" value="Hedgehog/Intein (Hint) domain"/>
    <property type="match status" value="1"/>
</dbReference>
<dbReference type="InterPro" id="IPR036844">
    <property type="entry name" value="Hint_dom_sf"/>
</dbReference>
<gene>
    <name evidence="1" type="ORF">CAP_5111</name>
</gene>